<feature type="domain" description="MARVEL" evidence="6">
    <location>
        <begin position="7"/>
        <end position="133"/>
    </location>
</feature>
<dbReference type="Proteomes" id="UP001287356">
    <property type="component" value="Unassembled WGS sequence"/>
</dbReference>
<dbReference type="Pfam" id="PF01284">
    <property type="entry name" value="MARVEL"/>
    <property type="match status" value="1"/>
</dbReference>
<accession>A0AAE0K7X3</accession>
<keyword evidence="4 5" id="KW-0472">Membrane</keyword>
<sequence length="161" mass="17442">MNFKIIVLILRVFQAAFAVVVLGLSAFVSNWYNTDTKTASPAQINFLIFAPLWSLFSIACLEVVPKFFPRLSNPYAALGLEATNVLFWFAGSVGLGVFMNGLLFCRGAVCSAAQADVAFSAFLIFQWAATAIILALDVLKMGFRKPRAAAPAGPMMKEPLP</sequence>
<feature type="transmembrane region" description="Helical" evidence="5">
    <location>
        <begin position="44"/>
        <end position="64"/>
    </location>
</feature>
<keyword evidence="3 5" id="KW-1133">Transmembrane helix</keyword>
<organism evidence="7 8">
    <name type="scientific">Lasiosphaeria ovina</name>
    <dbReference type="NCBI Taxonomy" id="92902"/>
    <lineage>
        <taxon>Eukaryota</taxon>
        <taxon>Fungi</taxon>
        <taxon>Dikarya</taxon>
        <taxon>Ascomycota</taxon>
        <taxon>Pezizomycotina</taxon>
        <taxon>Sordariomycetes</taxon>
        <taxon>Sordariomycetidae</taxon>
        <taxon>Sordariales</taxon>
        <taxon>Lasiosphaeriaceae</taxon>
        <taxon>Lasiosphaeria</taxon>
    </lineage>
</organism>
<dbReference type="GO" id="GO:0016020">
    <property type="term" value="C:membrane"/>
    <property type="evidence" value="ECO:0007669"/>
    <property type="project" value="UniProtKB-SubCell"/>
</dbReference>
<evidence type="ECO:0000256" key="2">
    <source>
        <dbReference type="ARBA" id="ARBA00022692"/>
    </source>
</evidence>
<evidence type="ECO:0000256" key="5">
    <source>
        <dbReference type="SAM" id="Phobius"/>
    </source>
</evidence>
<name>A0AAE0K7X3_9PEZI</name>
<proteinExistence type="predicted"/>
<reference evidence="7" key="1">
    <citation type="journal article" date="2023" name="Mol. Phylogenet. Evol.">
        <title>Genome-scale phylogeny and comparative genomics of the fungal order Sordariales.</title>
        <authorList>
            <person name="Hensen N."/>
            <person name="Bonometti L."/>
            <person name="Westerberg I."/>
            <person name="Brannstrom I.O."/>
            <person name="Guillou S."/>
            <person name="Cros-Aarteil S."/>
            <person name="Calhoun S."/>
            <person name="Haridas S."/>
            <person name="Kuo A."/>
            <person name="Mondo S."/>
            <person name="Pangilinan J."/>
            <person name="Riley R."/>
            <person name="LaButti K."/>
            <person name="Andreopoulos B."/>
            <person name="Lipzen A."/>
            <person name="Chen C."/>
            <person name="Yan M."/>
            <person name="Daum C."/>
            <person name="Ng V."/>
            <person name="Clum A."/>
            <person name="Steindorff A."/>
            <person name="Ohm R.A."/>
            <person name="Martin F."/>
            <person name="Silar P."/>
            <person name="Natvig D.O."/>
            <person name="Lalanne C."/>
            <person name="Gautier V."/>
            <person name="Ament-Velasquez S.L."/>
            <person name="Kruys A."/>
            <person name="Hutchinson M.I."/>
            <person name="Powell A.J."/>
            <person name="Barry K."/>
            <person name="Miller A.N."/>
            <person name="Grigoriev I.V."/>
            <person name="Debuchy R."/>
            <person name="Gladieux P."/>
            <person name="Hiltunen Thoren M."/>
            <person name="Johannesson H."/>
        </authorList>
    </citation>
    <scope>NUCLEOTIDE SEQUENCE</scope>
    <source>
        <strain evidence="7">CBS 958.72</strain>
    </source>
</reference>
<evidence type="ECO:0000313" key="8">
    <source>
        <dbReference type="Proteomes" id="UP001287356"/>
    </source>
</evidence>
<reference evidence="7" key="2">
    <citation type="submission" date="2023-06" db="EMBL/GenBank/DDBJ databases">
        <authorList>
            <consortium name="Lawrence Berkeley National Laboratory"/>
            <person name="Haridas S."/>
            <person name="Hensen N."/>
            <person name="Bonometti L."/>
            <person name="Westerberg I."/>
            <person name="Brannstrom I.O."/>
            <person name="Guillou S."/>
            <person name="Cros-Aarteil S."/>
            <person name="Calhoun S."/>
            <person name="Kuo A."/>
            <person name="Mondo S."/>
            <person name="Pangilinan J."/>
            <person name="Riley R."/>
            <person name="Labutti K."/>
            <person name="Andreopoulos B."/>
            <person name="Lipzen A."/>
            <person name="Chen C."/>
            <person name="Yanf M."/>
            <person name="Daum C."/>
            <person name="Ng V."/>
            <person name="Clum A."/>
            <person name="Steindorff A."/>
            <person name="Ohm R."/>
            <person name="Martin F."/>
            <person name="Silar P."/>
            <person name="Natvig D."/>
            <person name="Lalanne C."/>
            <person name="Gautier V."/>
            <person name="Ament-Velasquez S.L."/>
            <person name="Kruys A."/>
            <person name="Hutchinson M.I."/>
            <person name="Powell A.J."/>
            <person name="Barry K."/>
            <person name="Miller A.N."/>
            <person name="Grigoriev I.V."/>
            <person name="Debuchy R."/>
            <person name="Gladieux P."/>
            <person name="Thoren M.H."/>
            <person name="Johannesson H."/>
        </authorList>
    </citation>
    <scope>NUCLEOTIDE SEQUENCE</scope>
    <source>
        <strain evidence="7">CBS 958.72</strain>
    </source>
</reference>
<evidence type="ECO:0000256" key="4">
    <source>
        <dbReference type="ARBA" id="ARBA00023136"/>
    </source>
</evidence>
<dbReference type="InterPro" id="IPR008253">
    <property type="entry name" value="Marvel"/>
</dbReference>
<evidence type="ECO:0000256" key="3">
    <source>
        <dbReference type="ARBA" id="ARBA00022989"/>
    </source>
</evidence>
<evidence type="ECO:0000313" key="7">
    <source>
        <dbReference type="EMBL" id="KAK3371769.1"/>
    </source>
</evidence>
<dbReference type="EMBL" id="JAULSN010000005">
    <property type="protein sequence ID" value="KAK3371769.1"/>
    <property type="molecule type" value="Genomic_DNA"/>
</dbReference>
<comment type="caution">
    <text evidence="7">The sequence shown here is derived from an EMBL/GenBank/DDBJ whole genome shotgun (WGS) entry which is preliminary data.</text>
</comment>
<feature type="transmembrane region" description="Helical" evidence="5">
    <location>
        <begin position="85"/>
        <end position="105"/>
    </location>
</feature>
<dbReference type="PANTHER" id="PTHR37451:SF5">
    <property type="entry name" value="MARVEL DOMAIN-CONTAINING PROTEIN"/>
    <property type="match status" value="1"/>
</dbReference>
<keyword evidence="8" id="KW-1185">Reference proteome</keyword>
<gene>
    <name evidence="7" type="ORF">B0T24DRAFT_337025</name>
</gene>
<feature type="transmembrane region" description="Helical" evidence="5">
    <location>
        <begin position="12"/>
        <end position="32"/>
    </location>
</feature>
<feature type="transmembrane region" description="Helical" evidence="5">
    <location>
        <begin position="117"/>
        <end position="139"/>
    </location>
</feature>
<evidence type="ECO:0000256" key="1">
    <source>
        <dbReference type="ARBA" id="ARBA00004141"/>
    </source>
</evidence>
<dbReference type="PANTHER" id="PTHR37451">
    <property type="entry name" value="MARVEL DOMAIN"/>
    <property type="match status" value="1"/>
</dbReference>
<evidence type="ECO:0000259" key="6">
    <source>
        <dbReference type="Pfam" id="PF01284"/>
    </source>
</evidence>
<comment type="subcellular location">
    <subcellularLocation>
        <location evidence="1">Membrane</location>
        <topology evidence="1">Multi-pass membrane protein</topology>
    </subcellularLocation>
</comment>
<keyword evidence="2 5" id="KW-0812">Transmembrane</keyword>
<protein>
    <submittedName>
        <fullName evidence="7">Membrane-associating domain-containing protein</fullName>
    </submittedName>
</protein>
<dbReference type="AlphaFoldDB" id="A0AAE0K7X3"/>